<gene>
    <name evidence="1" type="ORF">PIB30_110697</name>
</gene>
<sequence length="82" mass="9412">MLKADKEEADGTPQQVEHTPVKVEFKQLVVDPVRSTPIDSSMAEEESVEEEDLHEIPLQQSETIAVSRPRRQIRRPARFVDM</sequence>
<protein>
    <submittedName>
        <fullName evidence="1">Uncharacterized protein</fullName>
    </submittedName>
</protein>
<organism evidence="1 2">
    <name type="scientific">Stylosanthes scabra</name>
    <dbReference type="NCBI Taxonomy" id="79078"/>
    <lineage>
        <taxon>Eukaryota</taxon>
        <taxon>Viridiplantae</taxon>
        <taxon>Streptophyta</taxon>
        <taxon>Embryophyta</taxon>
        <taxon>Tracheophyta</taxon>
        <taxon>Spermatophyta</taxon>
        <taxon>Magnoliopsida</taxon>
        <taxon>eudicotyledons</taxon>
        <taxon>Gunneridae</taxon>
        <taxon>Pentapetalae</taxon>
        <taxon>rosids</taxon>
        <taxon>fabids</taxon>
        <taxon>Fabales</taxon>
        <taxon>Fabaceae</taxon>
        <taxon>Papilionoideae</taxon>
        <taxon>50 kb inversion clade</taxon>
        <taxon>dalbergioids sensu lato</taxon>
        <taxon>Dalbergieae</taxon>
        <taxon>Pterocarpus clade</taxon>
        <taxon>Stylosanthes</taxon>
    </lineage>
</organism>
<reference evidence="1 2" key="1">
    <citation type="journal article" date="2023" name="Plants (Basel)">
        <title>Bridging the Gap: Combining Genomics and Transcriptomics Approaches to Understand Stylosanthes scabra, an Orphan Legume from the Brazilian Caatinga.</title>
        <authorList>
            <person name="Ferreira-Neto J.R.C."/>
            <person name="da Silva M.D."/>
            <person name="Binneck E."/>
            <person name="de Melo N.F."/>
            <person name="da Silva R.H."/>
            <person name="de Melo A.L.T.M."/>
            <person name="Pandolfi V."/>
            <person name="Bustamante F.O."/>
            <person name="Brasileiro-Vidal A.C."/>
            <person name="Benko-Iseppon A.M."/>
        </authorList>
    </citation>
    <scope>NUCLEOTIDE SEQUENCE [LARGE SCALE GENOMIC DNA]</scope>
    <source>
        <tissue evidence="1">Leaves</tissue>
    </source>
</reference>
<evidence type="ECO:0000313" key="1">
    <source>
        <dbReference type="EMBL" id="MED6129723.1"/>
    </source>
</evidence>
<dbReference type="Proteomes" id="UP001341840">
    <property type="component" value="Unassembled WGS sequence"/>
</dbReference>
<proteinExistence type="predicted"/>
<comment type="caution">
    <text evidence="1">The sequence shown here is derived from an EMBL/GenBank/DDBJ whole genome shotgun (WGS) entry which is preliminary data.</text>
</comment>
<keyword evidence="2" id="KW-1185">Reference proteome</keyword>
<name>A0ABU6S0Y1_9FABA</name>
<dbReference type="EMBL" id="JASCZI010036651">
    <property type="protein sequence ID" value="MED6129723.1"/>
    <property type="molecule type" value="Genomic_DNA"/>
</dbReference>
<evidence type="ECO:0000313" key="2">
    <source>
        <dbReference type="Proteomes" id="UP001341840"/>
    </source>
</evidence>
<feature type="non-terminal residue" evidence="1">
    <location>
        <position position="82"/>
    </location>
</feature>
<accession>A0ABU6S0Y1</accession>